<feature type="region of interest" description="Disordered" evidence="1">
    <location>
        <begin position="50"/>
        <end position="85"/>
    </location>
</feature>
<organism evidence="2 3">
    <name type="scientific">Massariosphaeria phaeospora</name>
    <dbReference type="NCBI Taxonomy" id="100035"/>
    <lineage>
        <taxon>Eukaryota</taxon>
        <taxon>Fungi</taxon>
        <taxon>Dikarya</taxon>
        <taxon>Ascomycota</taxon>
        <taxon>Pezizomycotina</taxon>
        <taxon>Dothideomycetes</taxon>
        <taxon>Pleosporomycetidae</taxon>
        <taxon>Pleosporales</taxon>
        <taxon>Pleosporales incertae sedis</taxon>
        <taxon>Massariosphaeria</taxon>
    </lineage>
</organism>
<reference evidence="2 3" key="1">
    <citation type="submission" date="2020-01" db="EMBL/GenBank/DDBJ databases">
        <authorList>
            <consortium name="DOE Joint Genome Institute"/>
            <person name="Haridas S."/>
            <person name="Albert R."/>
            <person name="Binder M."/>
            <person name="Bloem J."/>
            <person name="Labutti K."/>
            <person name="Salamov A."/>
            <person name="Andreopoulos B."/>
            <person name="Baker S.E."/>
            <person name="Barry K."/>
            <person name="Bills G."/>
            <person name="Bluhm B.H."/>
            <person name="Cannon C."/>
            <person name="Castanera R."/>
            <person name="Culley D.E."/>
            <person name="Daum C."/>
            <person name="Ezra D."/>
            <person name="Gonzalez J.B."/>
            <person name="Henrissat B."/>
            <person name="Kuo A."/>
            <person name="Liang C."/>
            <person name="Lipzen A."/>
            <person name="Lutzoni F."/>
            <person name="Magnuson J."/>
            <person name="Mondo S."/>
            <person name="Nolan M."/>
            <person name="Ohm R."/>
            <person name="Pangilinan J."/>
            <person name="Park H.-J.H."/>
            <person name="Ramirez L."/>
            <person name="Alfaro M."/>
            <person name="Sun H."/>
            <person name="Tritt A."/>
            <person name="Yoshinaga Y."/>
            <person name="Zwiers L.-H.L."/>
            <person name="Turgeon B.G."/>
            <person name="Goodwin S.B."/>
            <person name="Spatafora J.W."/>
            <person name="Crous P.W."/>
            <person name="Grigoriev I.V."/>
        </authorList>
    </citation>
    <scope>NUCLEOTIDE SEQUENCE [LARGE SCALE GENOMIC DNA]</scope>
    <source>
        <strain evidence="2 3">CBS 611.86</strain>
    </source>
</reference>
<comment type="caution">
    <text evidence="2">The sequence shown here is derived from an EMBL/GenBank/DDBJ whole genome shotgun (WGS) entry which is preliminary data.</text>
</comment>
<name>A0A7C8M878_9PLEO</name>
<keyword evidence="3" id="KW-1185">Reference proteome</keyword>
<evidence type="ECO:0000313" key="2">
    <source>
        <dbReference type="EMBL" id="KAF2870421.1"/>
    </source>
</evidence>
<evidence type="ECO:0000256" key="1">
    <source>
        <dbReference type="SAM" id="MobiDB-lite"/>
    </source>
</evidence>
<protein>
    <submittedName>
        <fullName evidence="2">Uncharacterized protein</fullName>
    </submittedName>
</protein>
<evidence type="ECO:0000313" key="3">
    <source>
        <dbReference type="Proteomes" id="UP000481861"/>
    </source>
</evidence>
<proteinExistence type="predicted"/>
<dbReference type="OrthoDB" id="3691979at2759"/>
<dbReference type="EMBL" id="JAADJZ010000014">
    <property type="protein sequence ID" value="KAF2870421.1"/>
    <property type="molecule type" value="Genomic_DNA"/>
</dbReference>
<sequence>KRAKGTASQPIPINSQAPALFPSSLPPLPITNALQALVSESQAPTFEARIRESRAEDSIVTPPEGSEHATAAASKAPEDDEDEDEEVEAFDADLMDKYDGIDWSCLKKYQLPLKSYKYKKSWVYRHGYRVAARSDPSRIHWVCHYCHHHRFIGRRVYHTTSSISAAKRYLEEDKPGYNIFKPGTTPKA</sequence>
<gene>
    <name evidence="2" type="ORF">BDV95DRAFT_460822</name>
</gene>
<accession>A0A7C8M878</accession>
<feature type="non-terminal residue" evidence="2">
    <location>
        <position position="1"/>
    </location>
</feature>
<dbReference type="AlphaFoldDB" id="A0A7C8M878"/>
<feature type="non-terminal residue" evidence="2">
    <location>
        <position position="188"/>
    </location>
</feature>
<dbReference type="Proteomes" id="UP000481861">
    <property type="component" value="Unassembled WGS sequence"/>
</dbReference>